<sequence>MHPLTFMKKGLKVGGCLHHFGFLFICSLFAAFINSVSFADIKNNPYSDVACGDFLSDAHQKPQALTFETCVRTNDAQLAVLKSTYSVSGEKADIVEKYLVEQYSMPKLRFACCGWESSNRGDSFNYKNYSMAVTMYTSETLVSDRNHWAEIPKFYVDVILYLEQP</sequence>
<organism evidence="1 2">
    <name type="scientific">Cocleimonas flava</name>
    <dbReference type="NCBI Taxonomy" id="634765"/>
    <lineage>
        <taxon>Bacteria</taxon>
        <taxon>Pseudomonadati</taxon>
        <taxon>Pseudomonadota</taxon>
        <taxon>Gammaproteobacteria</taxon>
        <taxon>Thiotrichales</taxon>
        <taxon>Thiotrichaceae</taxon>
        <taxon>Cocleimonas</taxon>
    </lineage>
</organism>
<dbReference type="OrthoDB" id="339049at2"/>
<dbReference type="AlphaFoldDB" id="A0A4R1F2T6"/>
<keyword evidence="2" id="KW-1185">Reference proteome</keyword>
<protein>
    <submittedName>
        <fullName evidence="1">Uncharacterized protein DUF4952</fullName>
    </submittedName>
</protein>
<dbReference type="Pfam" id="PF16310">
    <property type="entry name" value="DUF4952"/>
    <property type="match status" value="1"/>
</dbReference>
<dbReference type="Proteomes" id="UP000294887">
    <property type="component" value="Unassembled WGS sequence"/>
</dbReference>
<dbReference type="EMBL" id="SMFQ01000003">
    <property type="protein sequence ID" value="TCJ86852.1"/>
    <property type="molecule type" value="Genomic_DNA"/>
</dbReference>
<comment type="caution">
    <text evidence="1">The sequence shown here is derived from an EMBL/GenBank/DDBJ whole genome shotgun (WGS) entry which is preliminary data.</text>
</comment>
<reference evidence="1 2" key="1">
    <citation type="submission" date="2019-03" db="EMBL/GenBank/DDBJ databases">
        <title>Genomic Encyclopedia of Type Strains, Phase IV (KMG-IV): sequencing the most valuable type-strain genomes for metagenomic binning, comparative biology and taxonomic classification.</title>
        <authorList>
            <person name="Goeker M."/>
        </authorList>
    </citation>
    <scope>NUCLEOTIDE SEQUENCE [LARGE SCALE GENOMIC DNA]</scope>
    <source>
        <strain evidence="1 2">DSM 24830</strain>
    </source>
</reference>
<evidence type="ECO:0000313" key="2">
    <source>
        <dbReference type="Proteomes" id="UP000294887"/>
    </source>
</evidence>
<evidence type="ECO:0000313" key="1">
    <source>
        <dbReference type="EMBL" id="TCJ86852.1"/>
    </source>
</evidence>
<dbReference type="InterPro" id="IPR032537">
    <property type="entry name" value="DUF4952"/>
</dbReference>
<proteinExistence type="predicted"/>
<accession>A0A4R1F2T6</accession>
<gene>
    <name evidence="1" type="ORF">EV695_1350</name>
</gene>
<dbReference type="RefSeq" id="WP_131905183.1">
    <property type="nucleotide sequence ID" value="NZ_BAAAFU010000004.1"/>
</dbReference>
<name>A0A4R1F2T6_9GAMM</name>